<proteinExistence type="predicted"/>
<protein>
    <submittedName>
        <fullName evidence="2">Uncharacterized protein</fullName>
    </submittedName>
</protein>
<evidence type="ECO:0000313" key="5">
    <source>
        <dbReference type="Proteomes" id="UP000294772"/>
    </source>
</evidence>
<feature type="transmembrane region" description="Helical" evidence="1">
    <location>
        <begin position="9"/>
        <end position="29"/>
    </location>
</feature>
<sequence>MEKRITGKHFILITAVALIWTLIVIGFSTSMGARPLRMYDWSPPVFSWLITMAWMWYDRSKGR</sequence>
<reference evidence="3 5" key="2">
    <citation type="submission" date="2019-03" db="EMBL/GenBank/DDBJ databases">
        <title>Genomic Encyclopedia of Type Strains, Phase IV (KMG-IV): sequencing the most valuable type-strain genomes for metagenomic binning, comparative biology and taxonomic classification.</title>
        <authorList>
            <person name="Goeker M."/>
        </authorList>
    </citation>
    <scope>NUCLEOTIDE SEQUENCE [LARGE SCALE GENOMIC DNA]</scope>
    <source>
        <strain evidence="3 5">DSM 15264</strain>
    </source>
</reference>
<dbReference type="RefSeq" id="WP_104356790.1">
    <property type="nucleotide sequence ID" value="NZ_CALFFA010000021.1"/>
</dbReference>
<keyword evidence="1" id="KW-1133">Transmembrane helix</keyword>
<dbReference type="EMBL" id="SLXF01000001">
    <property type="protein sequence ID" value="TCP09944.1"/>
    <property type="molecule type" value="Genomic_DNA"/>
</dbReference>
<evidence type="ECO:0000313" key="4">
    <source>
        <dbReference type="Proteomes" id="UP000239406"/>
    </source>
</evidence>
<dbReference type="Proteomes" id="UP000294772">
    <property type="component" value="Unassembled WGS sequence"/>
</dbReference>
<gene>
    <name evidence="2" type="ORF">C1702_06035</name>
    <name evidence="3" type="ORF">EV676_101528</name>
</gene>
<evidence type="ECO:0000313" key="2">
    <source>
        <dbReference type="EMBL" id="PPE70700.1"/>
    </source>
</evidence>
<keyword evidence="1" id="KW-0472">Membrane</keyword>
<keyword evidence="1" id="KW-0812">Transmembrane</keyword>
<reference evidence="2 4" key="1">
    <citation type="submission" date="2018-02" db="EMBL/GenBank/DDBJ databases">
        <title>Reclassifiation of [Polyangium] brachysporum DSM 7029 as Guopingzhaonella breviflexa gen. nov., sp. nov., a member of the family Comamonadaceae.</title>
        <authorList>
            <person name="Tang B."/>
        </authorList>
    </citation>
    <scope>NUCLEOTIDE SEQUENCE [LARGE SCALE GENOMIC DNA]</scope>
    <source>
        <strain evidence="2 4">DSM 15344</strain>
    </source>
</reference>
<accession>A0A2S5T6U1</accession>
<evidence type="ECO:0000256" key="1">
    <source>
        <dbReference type="SAM" id="Phobius"/>
    </source>
</evidence>
<dbReference type="Proteomes" id="UP000239406">
    <property type="component" value="Unassembled WGS sequence"/>
</dbReference>
<evidence type="ECO:0000313" key="3">
    <source>
        <dbReference type="EMBL" id="TCP09944.1"/>
    </source>
</evidence>
<organism evidence="2 4">
    <name type="scientific">Caldimonas thermodepolymerans</name>
    <dbReference type="NCBI Taxonomy" id="215580"/>
    <lineage>
        <taxon>Bacteria</taxon>
        <taxon>Pseudomonadati</taxon>
        <taxon>Pseudomonadota</taxon>
        <taxon>Betaproteobacteria</taxon>
        <taxon>Burkholderiales</taxon>
        <taxon>Sphaerotilaceae</taxon>
        <taxon>Caldimonas</taxon>
    </lineage>
</organism>
<dbReference type="EMBL" id="PSNY01000005">
    <property type="protein sequence ID" value="PPE70700.1"/>
    <property type="molecule type" value="Genomic_DNA"/>
</dbReference>
<dbReference type="OrthoDB" id="8640119at2"/>
<keyword evidence="4" id="KW-1185">Reference proteome</keyword>
<name>A0A2S5T6U1_9BURK</name>
<comment type="caution">
    <text evidence="2">The sequence shown here is derived from an EMBL/GenBank/DDBJ whole genome shotgun (WGS) entry which is preliminary data.</text>
</comment>
<feature type="transmembrane region" description="Helical" evidence="1">
    <location>
        <begin position="41"/>
        <end position="57"/>
    </location>
</feature>
<dbReference type="AlphaFoldDB" id="A0A2S5T6U1"/>